<protein>
    <submittedName>
        <fullName evidence="1">Uncharacterized protein</fullName>
    </submittedName>
</protein>
<evidence type="ECO:0000313" key="1">
    <source>
        <dbReference type="EMBL" id="KAI2390167.1"/>
    </source>
</evidence>
<proteinExistence type="predicted"/>
<sequence length="222" mass="25193">MAARPDPHAGMNRLLALMAAHNDTTCASCNNSPPPGESLKMCARCRESRYCNIDCQKAHWKQHKGNPCTFAAIKNNQFLETLKSRDEVYRYLIDMYRLRVEDDYKFLADPHGLYAGGDPVRDFRIFLARAERLTGRDEAKLAGSGNGEWNLNGKMRCGVLPSWWSPNTRKACERLAKNPEGNHFIGYAVEKPDIQEKYGDSLMPMKLRMVAEKIYGKSVSPF</sequence>
<accession>A0ACB8V1C2</accession>
<name>A0ACB8V1C2_9EURO</name>
<comment type="caution">
    <text evidence="1">The sequence shown here is derived from an EMBL/GenBank/DDBJ whole genome shotgun (WGS) entry which is preliminary data.</text>
</comment>
<dbReference type="EMBL" id="JALBCA010000019">
    <property type="protein sequence ID" value="KAI2390167.1"/>
    <property type="molecule type" value="Genomic_DNA"/>
</dbReference>
<organism evidence="1">
    <name type="scientific">Ophidiomyces ophidiicola</name>
    <dbReference type="NCBI Taxonomy" id="1387563"/>
    <lineage>
        <taxon>Eukaryota</taxon>
        <taxon>Fungi</taxon>
        <taxon>Dikarya</taxon>
        <taxon>Ascomycota</taxon>
        <taxon>Pezizomycotina</taxon>
        <taxon>Eurotiomycetes</taxon>
        <taxon>Eurotiomycetidae</taxon>
        <taxon>Onygenales</taxon>
        <taxon>Onygenaceae</taxon>
        <taxon>Ophidiomyces</taxon>
    </lineage>
</organism>
<gene>
    <name evidence="1" type="ORF">LOY88_001767</name>
</gene>
<reference evidence="1" key="1">
    <citation type="journal article" date="2022" name="bioRxiv">
        <title>Population genetic analysis of Ophidiomyces ophidiicola, the causative agent of snake fungal disease, indicates recent introductions to the USA.</title>
        <authorList>
            <person name="Ladner J.T."/>
            <person name="Palmer J.M."/>
            <person name="Ettinger C.L."/>
            <person name="Stajich J.E."/>
            <person name="Farrell T.M."/>
            <person name="Glorioso B.M."/>
            <person name="Lawson B."/>
            <person name="Price S.J."/>
            <person name="Stengle A.G."/>
            <person name="Grear D.A."/>
            <person name="Lorch J.M."/>
        </authorList>
    </citation>
    <scope>NUCLEOTIDE SEQUENCE</scope>
    <source>
        <strain evidence="1">NWHC 24266-5</strain>
    </source>
</reference>